<feature type="transmembrane region" description="Helical" evidence="1">
    <location>
        <begin position="134"/>
        <end position="154"/>
    </location>
</feature>
<gene>
    <name evidence="2" type="ORF">GGX14DRAFT_404653</name>
</gene>
<keyword evidence="3" id="KW-1185">Reference proteome</keyword>
<evidence type="ECO:0000313" key="3">
    <source>
        <dbReference type="Proteomes" id="UP001219525"/>
    </source>
</evidence>
<feature type="transmembrane region" description="Helical" evidence="1">
    <location>
        <begin position="12"/>
        <end position="34"/>
    </location>
</feature>
<sequence length="327" mass="35767">MDTPQAGPGLPLANLAALILQTLFYGMYFVIFNISMYLLFMKAKGPRSAPVMKSMVFISGFALFFVVTVDWIIVVLRNFHGFIYFNHGKSADVYFNDSSGALSTVDNTFLALSIVIGDSMIIYRLWVVWSFNKIVVILPILSLLGLIGSLVIVVETTKRVPIQSISLEAALIPGAVFALVYTSLRLMTLYRPLNDSDRTNIFSTSFIAWKIWRTARDCTPVGGINLRIFIAIVVESAAIYTSAFIFSVITHQLNNTLQNIMLPAVPAILGIVNGLIHVRVVMGRTVEQVYGSGTNSGPSRVTASIAFAPPLGSIASGEMIALDRTSR</sequence>
<feature type="transmembrane region" description="Helical" evidence="1">
    <location>
        <begin position="108"/>
        <end position="127"/>
    </location>
</feature>
<dbReference type="Proteomes" id="UP001219525">
    <property type="component" value="Unassembled WGS sequence"/>
</dbReference>
<feature type="transmembrane region" description="Helical" evidence="1">
    <location>
        <begin position="160"/>
        <end position="181"/>
    </location>
</feature>
<reference evidence="2" key="1">
    <citation type="submission" date="2023-03" db="EMBL/GenBank/DDBJ databases">
        <title>Massive genome expansion in bonnet fungi (Mycena s.s.) driven by repeated elements and novel gene families across ecological guilds.</title>
        <authorList>
            <consortium name="Lawrence Berkeley National Laboratory"/>
            <person name="Harder C.B."/>
            <person name="Miyauchi S."/>
            <person name="Viragh M."/>
            <person name="Kuo A."/>
            <person name="Thoen E."/>
            <person name="Andreopoulos B."/>
            <person name="Lu D."/>
            <person name="Skrede I."/>
            <person name="Drula E."/>
            <person name="Henrissat B."/>
            <person name="Morin E."/>
            <person name="Kohler A."/>
            <person name="Barry K."/>
            <person name="LaButti K."/>
            <person name="Morin E."/>
            <person name="Salamov A."/>
            <person name="Lipzen A."/>
            <person name="Mereny Z."/>
            <person name="Hegedus B."/>
            <person name="Baldrian P."/>
            <person name="Stursova M."/>
            <person name="Weitz H."/>
            <person name="Taylor A."/>
            <person name="Grigoriev I.V."/>
            <person name="Nagy L.G."/>
            <person name="Martin F."/>
            <person name="Kauserud H."/>
        </authorList>
    </citation>
    <scope>NUCLEOTIDE SEQUENCE</scope>
    <source>
        <strain evidence="2">9144</strain>
    </source>
</reference>
<keyword evidence="1" id="KW-0472">Membrane</keyword>
<keyword evidence="1" id="KW-0812">Transmembrane</keyword>
<name>A0AAD6UXF0_9AGAR</name>
<protein>
    <submittedName>
        <fullName evidence="2">Uncharacterized protein</fullName>
    </submittedName>
</protein>
<proteinExistence type="predicted"/>
<evidence type="ECO:0000313" key="2">
    <source>
        <dbReference type="EMBL" id="KAJ7194383.1"/>
    </source>
</evidence>
<feature type="transmembrane region" description="Helical" evidence="1">
    <location>
        <begin position="226"/>
        <end position="248"/>
    </location>
</feature>
<keyword evidence="1" id="KW-1133">Transmembrane helix</keyword>
<feature type="transmembrane region" description="Helical" evidence="1">
    <location>
        <begin position="55"/>
        <end position="76"/>
    </location>
</feature>
<comment type="caution">
    <text evidence="2">The sequence shown here is derived from an EMBL/GenBank/DDBJ whole genome shotgun (WGS) entry which is preliminary data.</text>
</comment>
<feature type="transmembrane region" description="Helical" evidence="1">
    <location>
        <begin position="260"/>
        <end position="278"/>
    </location>
</feature>
<dbReference type="EMBL" id="JARJCW010000098">
    <property type="protein sequence ID" value="KAJ7194383.1"/>
    <property type="molecule type" value="Genomic_DNA"/>
</dbReference>
<dbReference type="AlphaFoldDB" id="A0AAD6UXF0"/>
<evidence type="ECO:0000256" key="1">
    <source>
        <dbReference type="SAM" id="Phobius"/>
    </source>
</evidence>
<accession>A0AAD6UXF0</accession>
<organism evidence="2 3">
    <name type="scientific">Mycena pura</name>
    <dbReference type="NCBI Taxonomy" id="153505"/>
    <lineage>
        <taxon>Eukaryota</taxon>
        <taxon>Fungi</taxon>
        <taxon>Dikarya</taxon>
        <taxon>Basidiomycota</taxon>
        <taxon>Agaricomycotina</taxon>
        <taxon>Agaricomycetes</taxon>
        <taxon>Agaricomycetidae</taxon>
        <taxon>Agaricales</taxon>
        <taxon>Marasmiineae</taxon>
        <taxon>Mycenaceae</taxon>
        <taxon>Mycena</taxon>
    </lineage>
</organism>